<organism evidence="6 7">
    <name type="scientific">Chelonia mydas</name>
    <name type="common">Green sea-turtle</name>
    <name type="synonym">Chelonia agassizi</name>
    <dbReference type="NCBI Taxonomy" id="8469"/>
    <lineage>
        <taxon>Eukaryota</taxon>
        <taxon>Metazoa</taxon>
        <taxon>Chordata</taxon>
        <taxon>Craniata</taxon>
        <taxon>Vertebrata</taxon>
        <taxon>Euteleostomi</taxon>
        <taxon>Archelosauria</taxon>
        <taxon>Testudinata</taxon>
        <taxon>Testudines</taxon>
        <taxon>Cryptodira</taxon>
        <taxon>Durocryptodira</taxon>
        <taxon>Americhelydia</taxon>
        <taxon>Chelonioidea</taxon>
        <taxon>Cheloniidae</taxon>
        <taxon>Chelonia</taxon>
    </lineage>
</organism>
<feature type="compositionally biased region" description="Basic and acidic residues" evidence="5">
    <location>
        <begin position="286"/>
        <end position="302"/>
    </location>
</feature>
<evidence type="ECO:0000256" key="2">
    <source>
        <dbReference type="ARBA" id="ARBA00023043"/>
    </source>
</evidence>
<dbReference type="Gene3D" id="1.25.40.20">
    <property type="entry name" value="Ankyrin repeat-containing domain"/>
    <property type="match status" value="2"/>
</dbReference>
<accession>M7B4B8</accession>
<sequence>MSQQDAVAVLSERLLIAAYKGQVDNVVQLINKGAKVAVTKEKSAKPNNHSVKMRKTHPRGSSRSSIYLPVVKTSPEKSKHGRTPLHLAAYKGHLRVVQILLKAGCDLDIQDDGDQTALHRATVVGNTDVIATLIQEGCALDRQDKDGNTALHEACWHGFSQSAKLLVKAGANVLARNKAGDTCLHVAARYNHLPIIRVLLSAFCSVHEKNQAGDTALHVAAALNHKKVVKLLLEAGADGSIVNNAGQTPLDVARQHDNPDVALLLVKAPQVLRFNRGRSLRKKREKLKEERRAQSVPRDEVVQSKGSVSAAEDTHSSDQVPQKKGDLKDEPRSTSPEPKGKNTKKKKPREKISALSDPASPADQQTLPGPQQSLPKHRRSKHRCSSPPPPHEFRAYQLYTLYRGKDGKVMQAPINGCRCEPLINKLENQLEATVEELKAEFGTVQDKMNIKLGQMENKTQHQLRVLDKLMAERLSAERRECLHRLQQQAELEKTEGEKRQISLVDELKTWCMLKIQNLEMKLSGDFRSSRPKSTLSTCESLTETLDTENLHSAKDCKTNQSPLQSEDSQQHSYITLQNSLSEDMGRSRVQTSEQSFGTHYFAVEQDTASGAEQQMISACPAPSAVPQVVRPKDKAFSSSAFDRFQQEVPSSEHSGSKLRHVKVQTALQPLTEFAKTEQQSGYFIDKGTQTKKSGKSGQSRHRPQQHTVTHTQPQQPSALPGDQPAPQIKDTSQALEITQYFFEAVSTQMEKWYERKIDEAQCQANQKAQQDKAALKEHIKSLEEELNKLRTKVQKES</sequence>
<feature type="compositionally biased region" description="Polar residues" evidence="5">
    <location>
        <begin position="362"/>
        <end position="374"/>
    </location>
</feature>
<evidence type="ECO:0000313" key="6">
    <source>
        <dbReference type="EMBL" id="EMP32756.1"/>
    </source>
</evidence>
<feature type="region of interest" description="Disordered" evidence="5">
    <location>
        <begin position="41"/>
        <end position="63"/>
    </location>
</feature>
<feature type="compositionally biased region" description="Low complexity" evidence="5">
    <location>
        <begin position="705"/>
        <end position="716"/>
    </location>
</feature>
<feature type="region of interest" description="Disordered" evidence="5">
    <location>
        <begin position="283"/>
        <end position="392"/>
    </location>
</feature>
<dbReference type="Proteomes" id="UP000031443">
    <property type="component" value="Unassembled WGS sequence"/>
</dbReference>
<feature type="compositionally biased region" description="Basic and acidic residues" evidence="5">
    <location>
        <begin position="312"/>
        <end position="332"/>
    </location>
</feature>
<keyword evidence="1" id="KW-0677">Repeat</keyword>
<dbReference type="SUPFAM" id="SSF48403">
    <property type="entry name" value="Ankyrin repeat"/>
    <property type="match status" value="1"/>
</dbReference>
<dbReference type="FunFam" id="1.25.40.20:FF:000357">
    <property type="entry name" value="ankyrin repeat domain-containing protein 6 isoform X1"/>
    <property type="match status" value="1"/>
</dbReference>
<dbReference type="PANTHER" id="PTHR24203:SF45">
    <property type="entry name" value="ANKYRIN REPEAT DOMAIN 6"/>
    <property type="match status" value="1"/>
</dbReference>
<feature type="compositionally biased region" description="Basic residues" evidence="5">
    <location>
        <begin position="51"/>
        <end position="60"/>
    </location>
</feature>
<dbReference type="EMBL" id="KB538797">
    <property type="protein sequence ID" value="EMP32756.1"/>
    <property type="molecule type" value="Genomic_DNA"/>
</dbReference>
<dbReference type="PRINTS" id="PR01415">
    <property type="entry name" value="ANKYRIN"/>
</dbReference>
<feature type="repeat" description="ANK" evidence="3">
    <location>
        <begin position="212"/>
        <end position="244"/>
    </location>
</feature>
<feature type="repeat" description="ANK" evidence="3">
    <location>
        <begin position="80"/>
        <end position="112"/>
    </location>
</feature>
<evidence type="ECO:0000256" key="3">
    <source>
        <dbReference type="PROSITE-ProRule" id="PRU00023"/>
    </source>
</evidence>
<dbReference type="PROSITE" id="PS50297">
    <property type="entry name" value="ANK_REP_REGION"/>
    <property type="match status" value="5"/>
</dbReference>
<dbReference type="PANTHER" id="PTHR24203">
    <property type="entry name" value="ANKYRIN REPEAT FAMILY PROTEIN"/>
    <property type="match status" value="1"/>
</dbReference>
<feature type="region of interest" description="Disordered" evidence="5">
    <location>
        <begin position="678"/>
        <end position="727"/>
    </location>
</feature>
<feature type="coiled-coil region" evidence="4">
    <location>
        <begin position="765"/>
        <end position="792"/>
    </location>
</feature>
<dbReference type="SMART" id="SM00248">
    <property type="entry name" value="ANK"/>
    <property type="match status" value="7"/>
</dbReference>
<evidence type="ECO:0000256" key="1">
    <source>
        <dbReference type="ARBA" id="ARBA00022737"/>
    </source>
</evidence>
<dbReference type="PROSITE" id="PS50088">
    <property type="entry name" value="ANK_REPEAT"/>
    <property type="match status" value="5"/>
</dbReference>
<feature type="compositionally biased region" description="Basic residues" evidence="5">
    <location>
        <begin position="692"/>
        <end position="704"/>
    </location>
</feature>
<feature type="repeat" description="ANK" evidence="3">
    <location>
        <begin position="179"/>
        <end position="211"/>
    </location>
</feature>
<evidence type="ECO:0000256" key="5">
    <source>
        <dbReference type="SAM" id="MobiDB-lite"/>
    </source>
</evidence>
<feature type="repeat" description="ANK" evidence="3">
    <location>
        <begin position="113"/>
        <end position="145"/>
    </location>
</feature>
<dbReference type="AlphaFoldDB" id="M7B4B8"/>
<reference evidence="7" key="1">
    <citation type="journal article" date="2013" name="Nat. Genet.">
        <title>The draft genomes of soft-shell turtle and green sea turtle yield insights into the development and evolution of the turtle-specific body plan.</title>
        <authorList>
            <person name="Wang Z."/>
            <person name="Pascual-Anaya J."/>
            <person name="Zadissa A."/>
            <person name="Li W."/>
            <person name="Niimura Y."/>
            <person name="Huang Z."/>
            <person name="Li C."/>
            <person name="White S."/>
            <person name="Xiong Z."/>
            <person name="Fang D."/>
            <person name="Wang B."/>
            <person name="Ming Y."/>
            <person name="Chen Y."/>
            <person name="Zheng Y."/>
            <person name="Kuraku S."/>
            <person name="Pignatelli M."/>
            <person name="Herrero J."/>
            <person name="Beal K."/>
            <person name="Nozawa M."/>
            <person name="Li Q."/>
            <person name="Wang J."/>
            <person name="Zhang H."/>
            <person name="Yu L."/>
            <person name="Shigenobu S."/>
            <person name="Wang J."/>
            <person name="Liu J."/>
            <person name="Flicek P."/>
            <person name="Searle S."/>
            <person name="Wang J."/>
            <person name="Kuratani S."/>
            <person name="Yin Y."/>
            <person name="Aken B."/>
            <person name="Zhang G."/>
            <person name="Irie N."/>
        </authorList>
    </citation>
    <scope>NUCLEOTIDE SEQUENCE [LARGE SCALE GENOMIC DNA]</scope>
</reference>
<dbReference type="InterPro" id="IPR002110">
    <property type="entry name" value="Ankyrin_rpt"/>
</dbReference>
<keyword evidence="7" id="KW-1185">Reference proteome</keyword>
<keyword evidence="2 3" id="KW-0040">ANK repeat</keyword>
<dbReference type="InterPro" id="IPR036770">
    <property type="entry name" value="Ankyrin_rpt-contain_sf"/>
</dbReference>
<gene>
    <name evidence="6" type="ORF">UY3_10096</name>
</gene>
<evidence type="ECO:0000313" key="7">
    <source>
        <dbReference type="Proteomes" id="UP000031443"/>
    </source>
</evidence>
<feature type="repeat" description="ANK" evidence="3">
    <location>
        <begin position="146"/>
        <end position="178"/>
    </location>
</feature>
<keyword evidence="4" id="KW-0175">Coiled coil</keyword>
<proteinExistence type="predicted"/>
<dbReference type="STRING" id="8469.M7B4B8"/>
<evidence type="ECO:0000256" key="4">
    <source>
        <dbReference type="SAM" id="Coils"/>
    </source>
</evidence>
<feature type="compositionally biased region" description="Basic residues" evidence="5">
    <location>
        <begin position="375"/>
        <end position="384"/>
    </location>
</feature>
<name>M7B4B8_CHEMY</name>
<dbReference type="Pfam" id="PF12796">
    <property type="entry name" value="Ank_2"/>
    <property type="match status" value="2"/>
</dbReference>
<protein>
    <submittedName>
        <fullName evidence="6">Ankyrin repeat domain-containing protein 6</fullName>
    </submittedName>
</protein>